<dbReference type="RefSeq" id="WP_101396046.1">
    <property type="nucleotide sequence ID" value="NZ_PJNE01000001.1"/>
</dbReference>
<dbReference type="Proteomes" id="UP000233781">
    <property type="component" value="Unassembled WGS sequence"/>
</dbReference>
<evidence type="ECO:0000313" key="10">
    <source>
        <dbReference type="EMBL" id="PKW27651.1"/>
    </source>
</evidence>
<keyword evidence="6" id="KW-0175">Coiled coil</keyword>
<evidence type="ECO:0000256" key="4">
    <source>
        <dbReference type="ARBA" id="ARBA00022490"/>
    </source>
</evidence>
<dbReference type="GO" id="GO:0051301">
    <property type="term" value="P:cell division"/>
    <property type="evidence" value="ECO:0007669"/>
    <property type="project" value="UniProtKB-KW"/>
</dbReference>
<comment type="similarity">
    <text evidence="2">Belongs to the DivIVA family.</text>
</comment>
<dbReference type="Gene3D" id="6.10.250.660">
    <property type="match status" value="2"/>
</dbReference>
<evidence type="ECO:0000256" key="9">
    <source>
        <dbReference type="SAM" id="MobiDB-lite"/>
    </source>
</evidence>
<evidence type="ECO:0000256" key="8">
    <source>
        <dbReference type="ARBA" id="ARBA00031737"/>
    </source>
</evidence>
<name>A0A2N3YLA9_9MICO</name>
<comment type="subcellular location">
    <subcellularLocation>
        <location evidence="1">Cytoplasm</location>
    </subcellularLocation>
</comment>
<evidence type="ECO:0000313" key="11">
    <source>
        <dbReference type="Proteomes" id="UP000233781"/>
    </source>
</evidence>
<evidence type="ECO:0000256" key="7">
    <source>
        <dbReference type="ARBA" id="ARBA00023306"/>
    </source>
</evidence>
<proteinExistence type="inferred from homology"/>
<comment type="caution">
    <text evidence="10">The sequence shown here is derived from an EMBL/GenBank/DDBJ whole genome shotgun (WGS) entry which is preliminary data.</text>
</comment>
<evidence type="ECO:0000256" key="2">
    <source>
        <dbReference type="ARBA" id="ARBA00009008"/>
    </source>
</evidence>
<reference evidence="10 11" key="1">
    <citation type="submission" date="2017-12" db="EMBL/GenBank/DDBJ databases">
        <title>Sequencing the genomes of 1000 Actinobacteria strains.</title>
        <authorList>
            <person name="Klenk H.-P."/>
        </authorList>
    </citation>
    <scope>NUCLEOTIDE SEQUENCE [LARGE SCALE GENOMIC DNA]</scope>
    <source>
        <strain evidence="10 11">DSM 12806</strain>
    </source>
</reference>
<gene>
    <name evidence="10" type="ORF">ATL31_2502</name>
</gene>
<accession>A0A2N3YLA9</accession>
<dbReference type="EMBL" id="PJNE01000001">
    <property type="protein sequence ID" value="PKW27651.1"/>
    <property type="molecule type" value="Genomic_DNA"/>
</dbReference>
<evidence type="ECO:0000256" key="3">
    <source>
        <dbReference type="ARBA" id="ARBA00018787"/>
    </source>
</evidence>
<dbReference type="OrthoDB" id="9815492at2"/>
<organism evidence="10 11">
    <name type="scientific">Phycicoccus duodecadis</name>
    <dbReference type="NCBI Taxonomy" id="173053"/>
    <lineage>
        <taxon>Bacteria</taxon>
        <taxon>Bacillati</taxon>
        <taxon>Actinomycetota</taxon>
        <taxon>Actinomycetes</taxon>
        <taxon>Micrococcales</taxon>
        <taxon>Intrasporangiaceae</taxon>
        <taxon>Phycicoccus</taxon>
    </lineage>
</organism>
<evidence type="ECO:0000256" key="6">
    <source>
        <dbReference type="ARBA" id="ARBA00023054"/>
    </source>
</evidence>
<dbReference type="PANTHER" id="PTHR35794:SF2">
    <property type="entry name" value="CELL DIVISION PROTEIN DIVIVA"/>
    <property type="match status" value="1"/>
</dbReference>
<keyword evidence="5" id="KW-0132">Cell division</keyword>
<dbReference type="AlphaFoldDB" id="A0A2N3YLA9"/>
<keyword evidence="4" id="KW-0963">Cytoplasm</keyword>
<feature type="region of interest" description="Disordered" evidence="9">
    <location>
        <begin position="93"/>
        <end position="114"/>
    </location>
</feature>
<evidence type="ECO:0000256" key="1">
    <source>
        <dbReference type="ARBA" id="ARBA00004496"/>
    </source>
</evidence>
<dbReference type="GO" id="GO:0005737">
    <property type="term" value="C:cytoplasm"/>
    <property type="evidence" value="ECO:0007669"/>
    <property type="project" value="UniProtKB-SubCell"/>
</dbReference>
<dbReference type="InterPro" id="IPR019933">
    <property type="entry name" value="DivIVA_domain"/>
</dbReference>
<protein>
    <recommendedName>
        <fullName evidence="3">Cell wall synthesis protein Wag31</fullName>
    </recommendedName>
    <alternativeName>
        <fullName evidence="8">Antigen 84</fullName>
    </alternativeName>
</protein>
<dbReference type="InterPro" id="IPR007793">
    <property type="entry name" value="DivIVA_fam"/>
</dbReference>
<dbReference type="PANTHER" id="PTHR35794">
    <property type="entry name" value="CELL DIVISION PROTEIN DIVIVA"/>
    <property type="match status" value="1"/>
</dbReference>
<evidence type="ECO:0000256" key="5">
    <source>
        <dbReference type="ARBA" id="ARBA00022618"/>
    </source>
</evidence>
<keyword evidence="11" id="KW-1185">Reference proteome</keyword>
<sequence>MLTPEDVLNSHFTTTQLREGYDEREVDDFLDAVVASMRHHDGIPAGRKQRLVTAADVRAARFTTTRLRRGYEMSDVDALMDRVAAALDALESGRGATPTVGTGSGRAVPAVPGATEPLGRRLLRVLRGEPRG</sequence>
<keyword evidence="7" id="KW-0131">Cell cycle</keyword>
<dbReference type="NCBIfam" id="TIGR03544">
    <property type="entry name" value="DivI1A_domain"/>
    <property type="match status" value="2"/>
</dbReference>